<dbReference type="AlphaFoldDB" id="A0AAE6ELM7"/>
<evidence type="ECO:0000313" key="2">
    <source>
        <dbReference type="Proteomes" id="UP000298646"/>
    </source>
</evidence>
<gene>
    <name evidence="1" type="ORF">CFBP6624_16245</name>
</gene>
<accession>A0AAE6ELM7</accession>
<evidence type="ECO:0000313" key="1">
    <source>
        <dbReference type="EMBL" id="QCM01786.1"/>
    </source>
</evidence>
<dbReference type="RefSeq" id="WP_137086409.1">
    <property type="nucleotide sequence ID" value="NZ_CP039908.1"/>
</dbReference>
<protein>
    <recommendedName>
        <fullName evidence="3">SIR2-like domain-containing protein</fullName>
    </recommendedName>
</protein>
<dbReference type="Proteomes" id="UP000298646">
    <property type="component" value="Chromosome linear"/>
</dbReference>
<evidence type="ECO:0008006" key="3">
    <source>
        <dbReference type="Google" id="ProtNLM"/>
    </source>
</evidence>
<dbReference type="EMBL" id="CP039908">
    <property type="protein sequence ID" value="QCM01786.1"/>
    <property type="molecule type" value="Genomic_DNA"/>
</dbReference>
<organism evidence="1 2">
    <name type="scientific">Agrobacterium tumefaciens</name>
    <dbReference type="NCBI Taxonomy" id="358"/>
    <lineage>
        <taxon>Bacteria</taxon>
        <taxon>Pseudomonadati</taxon>
        <taxon>Pseudomonadota</taxon>
        <taxon>Alphaproteobacteria</taxon>
        <taxon>Hyphomicrobiales</taxon>
        <taxon>Rhizobiaceae</taxon>
        <taxon>Rhizobium/Agrobacterium group</taxon>
        <taxon>Agrobacterium</taxon>
        <taxon>Agrobacterium tumefaciens complex</taxon>
    </lineage>
</organism>
<sequence length="344" mass="38856">MFRDNTVFIIGAGASHEFGLPVGEALMKTIQINCRFRFDHWSISEGVEPIYKCIVNRYTKDDDEINARLLGMAEINRAIDHAGSIDEFINRHTGDEVIAEVGKIQIAYAILEAERRSKLATTLLGTAASSPPQLSDTWINSFTRMLFDGVRNSDVDNVGSNITIICFNYDRCIEMYLEHAIMNAFRDVPPDRARQIVARINIIHPYGSLGNLEEHPFGGDVSPQRIRQMSDNIVTWSESRASDRAPKIQHAMANASTIVFLGFAFAPQNMRLLTIDKGFDEPEQEVETFATAYGYNPVINERLKTKILDLYSPNDFTINSERVHIQYDMKCAEFLRAHSMALVV</sequence>
<proteinExistence type="predicted"/>
<name>A0AAE6ELM7_AGRTU</name>
<reference evidence="1 2" key="1">
    <citation type="submission" date="2019-04" db="EMBL/GenBank/DDBJ databases">
        <title>Complete genome sequence of Agrobacterium tumefaciens CFBP6624.</title>
        <authorList>
            <person name="Haryono M."/>
            <person name="Lin Y.-C."/>
            <person name="Lai E.-M."/>
            <person name="Kuo C.-H."/>
        </authorList>
    </citation>
    <scope>NUCLEOTIDE SEQUENCE [LARGE SCALE GENOMIC DNA]</scope>
    <source>
        <strain evidence="1 2">CFBP6624</strain>
    </source>
</reference>